<keyword evidence="2" id="KW-1185">Reference proteome</keyword>
<organism evidence="1 2">
    <name type="scientific">Colocasia esculenta</name>
    <name type="common">Wild taro</name>
    <name type="synonym">Arum esculentum</name>
    <dbReference type="NCBI Taxonomy" id="4460"/>
    <lineage>
        <taxon>Eukaryota</taxon>
        <taxon>Viridiplantae</taxon>
        <taxon>Streptophyta</taxon>
        <taxon>Embryophyta</taxon>
        <taxon>Tracheophyta</taxon>
        <taxon>Spermatophyta</taxon>
        <taxon>Magnoliopsida</taxon>
        <taxon>Liliopsida</taxon>
        <taxon>Araceae</taxon>
        <taxon>Aroideae</taxon>
        <taxon>Colocasieae</taxon>
        <taxon>Colocasia</taxon>
    </lineage>
</organism>
<sequence>MRPCPPVPLRSAKPACPRSATAFTFTNRHACMHGTTPVYTCTVYMAVRTSVCAWAMVASALAWAVDLSTRHWATNATTPACAVCMAATADVAADTAACMAAIGAACMAECTIDRAVCVAAVRASAPARLAARTTTYHQATDGVARRPVSSTCVALTSSPSATPTNRPCAGLACAVCMCRTISAPFCVAYRTHLHGWEPRRLQGRDLPACVGVVVFRRIALLNDAKKHRPDVAKDKRAVLQRNPLQSSVAKI</sequence>
<dbReference type="EMBL" id="NMUH01002145">
    <property type="protein sequence ID" value="MQL98127.1"/>
    <property type="molecule type" value="Genomic_DNA"/>
</dbReference>
<comment type="caution">
    <text evidence="1">The sequence shown here is derived from an EMBL/GenBank/DDBJ whole genome shotgun (WGS) entry which is preliminary data.</text>
</comment>
<dbReference type="Proteomes" id="UP000652761">
    <property type="component" value="Unassembled WGS sequence"/>
</dbReference>
<proteinExistence type="predicted"/>
<gene>
    <name evidence="1" type="ORF">Taro_030828</name>
</gene>
<reference evidence="1" key="1">
    <citation type="submission" date="2017-07" db="EMBL/GenBank/DDBJ databases">
        <title>Taro Niue Genome Assembly and Annotation.</title>
        <authorList>
            <person name="Atibalentja N."/>
            <person name="Keating K."/>
            <person name="Fields C.J."/>
        </authorList>
    </citation>
    <scope>NUCLEOTIDE SEQUENCE</scope>
    <source>
        <strain evidence="1">Niue_2</strain>
        <tissue evidence="1">Leaf</tissue>
    </source>
</reference>
<protein>
    <submittedName>
        <fullName evidence="1">Uncharacterized protein</fullName>
    </submittedName>
</protein>
<evidence type="ECO:0000313" key="2">
    <source>
        <dbReference type="Proteomes" id="UP000652761"/>
    </source>
</evidence>
<evidence type="ECO:0000313" key="1">
    <source>
        <dbReference type="EMBL" id="MQL98127.1"/>
    </source>
</evidence>
<dbReference type="AlphaFoldDB" id="A0A843VV27"/>
<name>A0A843VV27_COLES</name>
<accession>A0A843VV27</accession>